<evidence type="ECO:0000313" key="3">
    <source>
        <dbReference type="Proteomes" id="UP000799437"/>
    </source>
</evidence>
<keyword evidence="3" id="KW-1185">Reference proteome</keyword>
<dbReference type="InterPro" id="IPR002156">
    <property type="entry name" value="RNaseH_domain"/>
</dbReference>
<evidence type="ECO:0000313" key="2">
    <source>
        <dbReference type="EMBL" id="KAF2763218.1"/>
    </source>
</evidence>
<name>A0A6A6WM40_9PEZI</name>
<dbReference type="Gene3D" id="3.30.420.10">
    <property type="entry name" value="Ribonuclease H-like superfamily/Ribonuclease H"/>
    <property type="match status" value="1"/>
</dbReference>
<dbReference type="InterPro" id="IPR036397">
    <property type="entry name" value="RNaseH_sf"/>
</dbReference>
<dbReference type="GeneID" id="54484173"/>
<dbReference type="PROSITE" id="PS50879">
    <property type="entry name" value="RNASE_H_1"/>
    <property type="match status" value="1"/>
</dbReference>
<dbReference type="EMBL" id="ML996565">
    <property type="protein sequence ID" value="KAF2763218.1"/>
    <property type="molecule type" value="Genomic_DNA"/>
</dbReference>
<dbReference type="AlphaFoldDB" id="A0A6A6WM40"/>
<feature type="domain" description="RNase H type-1" evidence="1">
    <location>
        <begin position="1"/>
        <end position="96"/>
    </location>
</feature>
<dbReference type="RefSeq" id="XP_033605669.1">
    <property type="nucleotide sequence ID" value="XM_033743119.1"/>
</dbReference>
<dbReference type="Pfam" id="PF00075">
    <property type="entry name" value="RNase_H"/>
    <property type="match status" value="1"/>
</dbReference>
<dbReference type="GO" id="GO:0003676">
    <property type="term" value="F:nucleic acid binding"/>
    <property type="evidence" value="ECO:0007669"/>
    <property type="project" value="InterPro"/>
</dbReference>
<dbReference type="GO" id="GO:0004523">
    <property type="term" value="F:RNA-DNA hybrid ribonuclease activity"/>
    <property type="evidence" value="ECO:0007669"/>
    <property type="project" value="InterPro"/>
</dbReference>
<reference evidence="2" key="1">
    <citation type="journal article" date="2020" name="Stud. Mycol.">
        <title>101 Dothideomycetes genomes: a test case for predicting lifestyles and emergence of pathogens.</title>
        <authorList>
            <person name="Haridas S."/>
            <person name="Albert R."/>
            <person name="Binder M."/>
            <person name="Bloem J."/>
            <person name="Labutti K."/>
            <person name="Salamov A."/>
            <person name="Andreopoulos B."/>
            <person name="Baker S."/>
            <person name="Barry K."/>
            <person name="Bills G."/>
            <person name="Bluhm B."/>
            <person name="Cannon C."/>
            <person name="Castanera R."/>
            <person name="Culley D."/>
            <person name="Daum C."/>
            <person name="Ezra D."/>
            <person name="Gonzalez J."/>
            <person name="Henrissat B."/>
            <person name="Kuo A."/>
            <person name="Liang C."/>
            <person name="Lipzen A."/>
            <person name="Lutzoni F."/>
            <person name="Magnuson J."/>
            <person name="Mondo S."/>
            <person name="Nolan M."/>
            <person name="Ohm R."/>
            <person name="Pangilinan J."/>
            <person name="Park H.-J."/>
            <person name="Ramirez L."/>
            <person name="Alfaro M."/>
            <person name="Sun H."/>
            <person name="Tritt A."/>
            <person name="Yoshinaga Y."/>
            <person name="Zwiers L.-H."/>
            <person name="Turgeon B."/>
            <person name="Goodwin S."/>
            <person name="Spatafora J."/>
            <person name="Crous P."/>
            <person name="Grigoriev I."/>
        </authorList>
    </citation>
    <scope>NUCLEOTIDE SEQUENCE</scope>
    <source>
        <strain evidence="2">CBS 121739</strain>
    </source>
</reference>
<dbReference type="Proteomes" id="UP000799437">
    <property type="component" value="Unassembled WGS sequence"/>
</dbReference>
<accession>A0A6A6WM40</accession>
<protein>
    <recommendedName>
        <fullName evidence="1">RNase H type-1 domain-containing protein</fullName>
    </recommendedName>
</protein>
<dbReference type="InterPro" id="IPR012337">
    <property type="entry name" value="RNaseH-like_sf"/>
</dbReference>
<dbReference type="SUPFAM" id="SSF53098">
    <property type="entry name" value="Ribonuclease H-like"/>
    <property type="match status" value="1"/>
</dbReference>
<gene>
    <name evidence="2" type="ORF">EJ05DRAFT_472132</name>
</gene>
<sequence length="97" mass="10843">MALNIAYEEQTLYSAGGVVTSQQPVRLVRIYTDSQWALRVIQQPGEEDSFPALRDVWCSAERLSACGVRVELRWVKGHIGVLGNELADRVATSILRK</sequence>
<evidence type="ECO:0000259" key="1">
    <source>
        <dbReference type="PROSITE" id="PS50879"/>
    </source>
</evidence>
<proteinExistence type="predicted"/>
<dbReference type="OrthoDB" id="3261222at2759"/>
<organism evidence="2 3">
    <name type="scientific">Pseudovirgaria hyperparasitica</name>
    <dbReference type="NCBI Taxonomy" id="470096"/>
    <lineage>
        <taxon>Eukaryota</taxon>
        <taxon>Fungi</taxon>
        <taxon>Dikarya</taxon>
        <taxon>Ascomycota</taxon>
        <taxon>Pezizomycotina</taxon>
        <taxon>Dothideomycetes</taxon>
        <taxon>Dothideomycetes incertae sedis</taxon>
        <taxon>Acrospermales</taxon>
        <taxon>Acrospermaceae</taxon>
        <taxon>Pseudovirgaria</taxon>
    </lineage>
</organism>